<keyword evidence="9 15" id="KW-0560">Oxidoreductase</keyword>
<comment type="subunit">
    <text evidence="4">Monomer.</text>
</comment>
<feature type="binding site" evidence="16">
    <location>
        <position position="147"/>
    </location>
    <ligand>
        <name>S-adenosyl-L-methionine</name>
        <dbReference type="ChEBI" id="CHEBI:59789"/>
        <label>1</label>
    </ligand>
</feature>
<feature type="binding site" evidence="16">
    <location>
        <begin position="69"/>
        <end position="71"/>
    </location>
    <ligand>
        <name>S-adenosyl-L-methionine</name>
        <dbReference type="ChEBI" id="CHEBI:59789"/>
        <label>2</label>
    </ligand>
</feature>
<dbReference type="AlphaFoldDB" id="A0A7V4U0T4"/>
<comment type="catalytic activity">
    <reaction evidence="14 15">
        <text>coproporphyrinogen III + 2 S-adenosyl-L-methionine = protoporphyrinogen IX + 2 5'-deoxyadenosine + 2 L-methionine + 2 CO2</text>
        <dbReference type="Rhea" id="RHEA:15425"/>
        <dbReference type="ChEBI" id="CHEBI:16526"/>
        <dbReference type="ChEBI" id="CHEBI:17319"/>
        <dbReference type="ChEBI" id="CHEBI:57307"/>
        <dbReference type="ChEBI" id="CHEBI:57309"/>
        <dbReference type="ChEBI" id="CHEBI:57844"/>
        <dbReference type="ChEBI" id="CHEBI:59789"/>
        <dbReference type="EC" id="1.3.98.3"/>
    </reaction>
</comment>
<dbReference type="SMART" id="SM00729">
    <property type="entry name" value="Elp3"/>
    <property type="match status" value="1"/>
</dbReference>
<evidence type="ECO:0000256" key="4">
    <source>
        <dbReference type="ARBA" id="ARBA00011245"/>
    </source>
</evidence>
<feature type="binding site" evidence="17">
    <location>
        <position position="63"/>
    </location>
    <ligand>
        <name>[4Fe-4S] cluster</name>
        <dbReference type="ChEBI" id="CHEBI:49883"/>
        <note>4Fe-4S-S-AdoMet</note>
    </ligand>
</feature>
<dbReference type="InterPro" id="IPR023404">
    <property type="entry name" value="rSAM_horseshoe"/>
</dbReference>
<keyword evidence="12 15" id="KW-0627">Porphyrin biosynthesis</keyword>
<sequence length="460" mass="53488">MKIPVDIELLKKYDRPGPRYTSYPTAPYFHEEIGTETFLKHIRQDDKAGGTQPLSLYFHLPFCDTLCYFCGCNMMVTRNRQKIENYIDYLEKEIQLLRPHINSARKVAQLHWGGGTPTHLSPEQIKRLGEIIHHYFDFTDNAEVSVELDPRELTRRHMEALADVGFNRCSMGVQDFNPQVQKAVNRIQPENITRQVVLWARELGFNSVNIDLMYGLPFQKSTTFSQTIDTILDIDPNRLAVFNYAHLPEMIKHQRLIKNEWLPTAEEKLQLLKLSIEKLTGAGYEYIGMDHFAKPDDELTLAMKQGTLYRNFQGYSTHSGLNLFALGISSISMLSDLYVQNYKKLDDYYQAIDEGRLPVVRGVQLNEDDRLRREVITELMCNFRLEKKKIEEKYSISFDEYFAYALSQLESFQDDGLIVLHAERLTVTTPGRLLIRNIAMNFDAYLQKKENNKPQFSRTV</sequence>
<keyword evidence="5 15" id="KW-0004">4Fe-4S</keyword>
<comment type="function">
    <text evidence="13">Involved in the heme biosynthesis. Catalyzes the anaerobic oxidative decarboxylation of propionate groups of rings A and B of coproporphyrinogen III to yield the vinyl groups in protoporphyrinogen IX.</text>
</comment>
<evidence type="ECO:0000259" key="18">
    <source>
        <dbReference type="PROSITE" id="PS51918"/>
    </source>
</evidence>
<evidence type="ECO:0000256" key="3">
    <source>
        <dbReference type="ARBA" id="ARBA00005493"/>
    </source>
</evidence>
<keyword evidence="8 15" id="KW-0479">Metal-binding</keyword>
<feature type="binding site" evidence="16">
    <location>
        <position position="114"/>
    </location>
    <ligand>
        <name>S-adenosyl-L-methionine</name>
        <dbReference type="ChEBI" id="CHEBI:59789"/>
        <label>1</label>
    </ligand>
</feature>
<evidence type="ECO:0000256" key="16">
    <source>
        <dbReference type="PIRSR" id="PIRSR000167-1"/>
    </source>
</evidence>
<dbReference type="SUPFAM" id="SSF102114">
    <property type="entry name" value="Radical SAM enzymes"/>
    <property type="match status" value="1"/>
</dbReference>
<name>A0A7V4U0T4_CALAY</name>
<dbReference type="Pfam" id="PF04055">
    <property type="entry name" value="Radical_SAM"/>
    <property type="match status" value="1"/>
</dbReference>
<dbReference type="InterPro" id="IPR004558">
    <property type="entry name" value="Coprogen_oxidase_HemN"/>
</dbReference>
<evidence type="ECO:0000256" key="15">
    <source>
        <dbReference type="PIRNR" id="PIRNR000167"/>
    </source>
</evidence>
<dbReference type="PANTHER" id="PTHR13932:SF6">
    <property type="entry name" value="OXYGEN-INDEPENDENT COPROPORPHYRINOGEN III OXIDASE"/>
    <property type="match status" value="1"/>
</dbReference>
<dbReference type="PANTHER" id="PTHR13932">
    <property type="entry name" value="COPROPORPHYRINIGEN III OXIDASE"/>
    <property type="match status" value="1"/>
</dbReference>
<feature type="binding site" evidence="16">
    <location>
        <position position="57"/>
    </location>
    <ligand>
        <name>S-adenosyl-L-methionine</name>
        <dbReference type="ChEBI" id="CHEBI:59789"/>
        <label>1</label>
    </ligand>
</feature>
<evidence type="ECO:0000256" key="1">
    <source>
        <dbReference type="ARBA" id="ARBA00004496"/>
    </source>
</evidence>
<dbReference type="Gene3D" id="3.80.30.20">
    <property type="entry name" value="tm_1862 like domain"/>
    <property type="match status" value="1"/>
</dbReference>
<dbReference type="PROSITE" id="PS51918">
    <property type="entry name" value="RADICAL_SAM"/>
    <property type="match status" value="1"/>
</dbReference>
<evidence type="ECO:0000256" key="17">
    <source>
        <dbReference type="PIRSR" id="PIRSR000167-2"/>
    </source>
</evidence>
<dbReference type="CDD" id="cd01335">
    <property type="entry name" value="Radical_SAM"/>
    <property type="match status" value="1"/>
</dbReference>
<comment type="subcellular location">
    <subcellularLocation>
        <location evidence="1 15">Cytoplasm</location>
    </subcellularLocation>
</comment>
<keyword evidence="6 15" id="KW-0963">Cytoplasm</keyword>
<dbReference type="FunFam" id="3.80.30.20:FF:000012">
    <property type="entry name" value="Coproporphyrinogen-III oxidase"/>
    <property type="match status" value="1"/>
</dbReference>
<organism evidence="19">
    <name type="scientific">Caldithrix abyssi</name>
    <dbReference type="NCBI Taxonomy" id="187145"/>
    <lineage>
        <taxon>Bacteria</taxon>
        <taxon>Pseudomonadati</taxon>
        <taxon>Calditrichota</taxon>
        <taxon>Calditrichia</taxon>
        <taxon>Calditrichales</taxon>
        <taxon>Calditrichaceae</taxon>
        <taxon>Caldithrix</taxon>
    </lineage>
</organism>
<protein>
    <recommendedName>
        <fullName evidence="15">Coproporphyrinogen-III oxidase</fullName>
        <ecNumber evidence="15">1.3.98.3</ecNumber>
    </recommendedName>
</protein>
<dbReference type="SFLD" id="SFLDG01065">
    <property type="entry name" value="anaerobic_coproporphyrinogen-I"/>
    <property type="match status" value="1"/>
</dbReference>
<feature type="binding site" evidence="17">
    <location>
        <position position="67"/>
    </location>
    <ligand>
        <name>[4Fe-4S] cluster</name>
        <dbReference type="ChEBI" id="CHEBI:49883"/>
        <note>4Fe-4S-S-AdoMet</note>
    </ligand>
</feature>
<dbReference type="FunFam" id="1.10.10.920:FF:000001">
    <property type="entry name" value="Coproporphyrinogen-III oxidase"/>
    <property type="match status" value="1"/>
</dbReference>
<dbReference type="GO" id="GO:0051539">
    <property type="term" value="F:4 iron, 4 sulfur cluster binding"/>
    <property type="evidence" value="ECO:0007669"/>
    <property type="project" value="UniProtKB-KW"/>
</dbReference>
<dbReference type="InterPro" id="IPR034505">
    <property type="entry name" value="Coproporphyrinogen-III_oxidase"/>
</dbReference>
<feature type="binding site" evidence="16">
    <location>
        <position position="174"/>
    </location>
    <ligand>
        <name>S-adenosyl-L-methionine</name>
        <dbReference type="ChEBI" id="CHEBI:59789"/>
        <label>2</label>
    </ligand>
</feature>
<dbReference type="GO" id="GO:0051989">
    <property type="term" value="F:coproporphyrinogen dehydrogenase activity"/>
    <property type="evidence" value="ECO:0007669"/>
    <property type="project" value="UniProtKB-EC"/>
</dbReference>
<comment type="caution">
    <text evidence="19">The sequence shown here is derived from an EMBL/GenBank/DDBJ whole genome shotgun (WGS) entry which is preliminary data.</text>
</comment>
<dbReference type="Proteomes" id="UP000885779">
    <property type="component" value="Unassembled WGS sequence"/>
</dbReference>
<dbReference type="SFLD" id="SFLDG01082">
    <property type="entry name" value="B12-binding_domain_containing"/>
    <property type="match status" value="1"/>
</dbReference>
<dbReference type="GO" id="GO:0006782">
    <property type="term" value="P:protoporphyrinogen IX biosynthetic process"/>
    <property type="evidence" value="ECO:0007669"/>
    <property type="project" value="UniProtKB-UniPathway"/>
</dbReference>
<dbReference type="EMBL" id="DRQG01000087">
    <property type="protein sequence ID" value="HGY55916.1"/>
    <property type="molecule type" value="Genomic_DNA"/>
</dbReference>
<feature type="binding site" evidence="16">
    <location>
        <position position="331"/>
    </location>
    <ligand>
        <name>S-adenosyl-L-methionine</name>
        <dbReference type="ChEBI" id="CHEBI:59789"/>
        <label>1</label>
    </ligand>
</feature>
<feature type="binding site" evidence="16">
    <location>
        <position position="211"/>
    </location>
    <ligand>
        <name>S-adenosyl-L-methionine</name>
        <dbReference type="ChEBI" id="CHEBI:59789"/>
        <label>2</label>
    </ligand>
</feature>
<comment type="similarity">
    <text evidence="3 15">Belongs to the anaerobic coproporphyrinogen-III oxidase family.</text>
</comment>
<evidence type="ECO:0000256" key="14">
    <source>
        <dbReference type="ARBA" id="ARBA00048321"/>
    </source>
</evidence>
<keyword evidence="11 15" id="KW-0411">Iron-sulfur</keyword>
<gene>
    <name evidence="19" type="primary">hemN</name>
    <name evidence="19" type="ORF">ENK44_09450</name>
</gene>
<dbReference type="GO" id="GO:0046872">
    <property type="term" value="F:metal ion binding"/>
    <property type="evidence" value="ECO:0007669"/>
    <property type="project" value="UniProtKB-KW"/>
</dbReference>
<dbReference type="Gene3D" id="1.10.10.920">
    <property type="match status" value="1"/>
</dbReference>
<evidence type="ECO:0000256" key="6">
    <source>
        <dbReference type="ARBA" id="ARBA00022490"/>
    </source>
</evidence>
<dbReference type="InterPro" id="IPR058240">
    <property type="entry name" value="rSAM_sf"/>
</dbReference>
<dbReference type="InterPro" id="IPR010723">
    <property type="entry name" value="HemN_C"/>
</dbReference>
<dbReference type="GO" id="GO:0005737">
    <property type="term" value="C:cytoplasm"/>
    <property type="evidence" value="ECO:0007669"/>
    <property type="project" value="UniProtKB-SubCell"/>
</dbReference>
<dbReference type="Pfam" id="PF06969">
    <property type="entry name" value="HemN_C"/>
    <property type="match status" value="1"/>
</dbReference>
<dbReference type="InterPro" id="IPR007197">
    <property type="entry name" value="rSAM"/>
</dbReference>
<feature type="domain" description="Radical SAM core" evidence="18">
    <location>
        <begin position="48"/>
        <end position="282"/>
    </location>
</feature>
<dbReference type="InterPro" id="IPR006638">
    <property type="entry name" value="Elp3/MiaA/NifB-like_rSAM"/>
</dbReference>
<dbReference type="UniPathway" id="UPA00251">
    <property type="reaction ID" value="UER00323"/>
</dbReference>
<keyword evidence="10 15" id="KW-0408">Iron</keyword>
<evidence type="ECO:0000256" key="10">
    <source>
        <dbReference type="ARBA" id="ARBA00023004"/>
    </source>
</evidence>
<keyword evidence="7 15" id="KW-0949">S-adenosyl-L-methionine</keyword>
<dbReference type="PIRSF" id="PIRSF000167">
    <property type="entry name" value="HemN"/>
    <property type="match status" value="1"/>
</dbReference>
<comment type="cofactor">
    <cofactor evidence="15 17">
        <name>[4Fe-4S] cluster</name>
        <dbReference type="ChEBI" id="CHEBI:49883"/>
    </cofactor>
    <text evidence="15 17">Binds 1 [4Fe-4S] cluster. The cluster is coordinated with 3 cysteines and an exchangeable S-adenosyl-L-methionine.</text>
</comment>
<feature type="binding site" evidence="16">
    <location>
        <begin position="115"/>
        <end position="116"/>
    </location>
    <ligand>
        <name>S-adenosyl-L-methionine</name>
        <dbReference type="ChEBI" id="CHEBI:59789"/>
        <label>2</label>
    </ligand>
</feature>
<evidence type="ECO:0000256" key="12">
    <source>
        <dbReference type="ARBA" id="ARBA00023244"/>
    </source>
</evidence>
<feature type="binding site" evidence="16">
    <location>
        <position position="186"/>
    </location>
    <ligand>
        <name>S-adenosyl-L-methionine</name>
        <dbReference type="ChEBI" id="CHEBI:59789"/>
        <label>2</label>
    </ligand>
</feature>
<proteinExistence type="inferred from homology"/>
<evidence type="ECO:0000256" key="9">
    <source>
        <dbReference type="ARBA" id="ARBA00023002"/>
    </source>
</evidence>
<evidence type="ECO:0000313" key="19">
    <source>
        <dbReference type="EMBL" id="HGY55916.1"/>
    </source>
</evidence>
<feature type="binding site" evidence="16">
    <location>
        <position position="245"/>
    </location>
    <ligand>
        <name>S-adenosyl-L-methionine</name>
        <dbReference type="ChEBI" id="CHEBI:59789"/>
        <label>2</label>
    </ligand>
</feature>
<evidence type="ECO:0000256" key="5">
    <source>
        <dbReference type="ARBA" id="ARBA00022485"/>
    </source>
</evidence>
<evidence type="ECO:0000256" key="13">
    <source>
        <dbReference type="ARBA" id="ARBA00024295"/>
    </source>
</evidence>
<evidence type="ECO:0000256" key="7">
    <source>
        <dbReference type="ARBA" id="ARBA00022691"/>
    </source>
</evidence>
<evidence type="ECO:0000256" key="11">
    <source>
        <dbReference type="ARBA" id="ARBA00023014"/>
    </source>
</evidence>
<reference evidence="19" key="1">
    <citation type="journal article" date="2020" name="mSystems">
        <title>Genome- and Community-Level Interaction Insights into Carbon Utilization and Element Cycling Functions of Hydrothermarchaeota in Hydrothermal Sediment.</title>
        <authorList>
            <person name="Zhou Z."/>
            <person name="Liu Y."/>
            <person name="Xu W."/>
            <person name="Pan J."/>
            <person name="Luo Z.H."/>
            <person name="Li M."/>
        </authorList>
    </citation>
    <scope>NUCLEOTIDE SEQUENCE [LARGE SCALE GENOMIC DNA]</scope>
    <source>
        <strain evidence="19">HyVt-577</strain>
    </source>
</reference>
<accession>A0A7V4U0T4</accession>
<feature type="binding site" evidence="17">
    <location>
        <position position="70"/>
    </location>
    <ligand>
        <name>[4Fe-4S] cluster</name>
        <dbReference type="ChEBI" id="CHEBI:49883"/>
        <note>4Fe-4S-S-AdoMet</note>
    </ligand>
</feature>
<dbReference type="GO" id="GO:0004109">
    <property type="term" value="F:coproporphyrinogen oxidase activity"/>
    <property type="evidence" value="ECO:0007669"/>
    <property type="project" value="InterPro"/>
</dbReference>
<dbReference type="NCBIfam" id="TIGR00538">
    <property type="entry name" value="hemN"/>
    <property type="match status" value="1"/>
</dbReference>
<dbReference type="EC" id="1.3.98.3" evidence="15"/>
<comment type="pathway">
    <text evidence="2 15">Porphyrin-containing compound metabolism; protoporphyrin-IX biosynthesis; protoporphyrinogen-IX from coproporphyrinogen-III (AdoMet route): step 1/1.</text>
</comment>
<evidence type="ECO:0000256" key="8">
    <source>
        <dbReference type="ARBA" id="ARBA00022723"/>
    </source>
</evidence>
<evidence type="ECO:0000256" key="2">
    <source>
        <dbReference type="ARBA" id="ARBA00004785"/>
    </source>
</evidence>
<dbReference type="SFLD" id="SFLDS00029">
    <property type="entry name" value="Radical_SAM"/>
    <property type="match status" value="1"/>
</dbReference>